<comment type="caution">
    <text evidence="2">The sequence shown here is derived from an EMBL/GenBank/DDBJ whole genome shotgun (WGS) entry which is preliminary data.</text>
</comment>
<feature type="transmembrane region" description="Helical" evidence="1">
    <location>
        <begin position="60"/>
        <end position="80"/>
    </location>
</feature>
<reference evidence="2 3" key="1">
    <citation type="submission" date="2012-01" db="EMBL/GenBank/DDBJ databases">
        <title>The Genome Sequence of Odoribacter laneus YIT 12061.</title>
        <authorList>
            <consortium name="The Broad Institute Genome Sequencing Platform"/>
            <person name="Earl A."/>
            <person name="Ward D."/>
            <person name="Feldgarden M."/>
            <person name="Gevers D."/>
            <person name="Morotomi M."/>
            <person name="Young S.K."/>
            <person name="Zeng Q."/>
            <person name="Gargeya S."/>
            <person name="Fitzgerald M."/>
            <person name="Haas B."/>
            <person name="Abouelleil A."/>
            <person name="Alvarado L."/>
            <person name="Arachchi H.M."/>
            <person name="Berlin A."/>
            <person name="Chapman S.B."/>
            <person name="Gearin G."/>
            <person name="Goldberg J."/>
            <person name="Griggs A."/>
            <person name="Gujja S."/>
            <person name="Hansen M."/>
            <person name="Heiman D."/>
            <person name="Howarth C."/>
            <person name="Larimer J."/>
            <person name="Lui A."/>
            <person name="MacDonald P.J.P."/>
            <person name="McCowen C."/>
            <person name="Montmayeur A."/>
            <person name="Murphy C."/>
            <person name="Neiman D."/>
            <person name="Pearson M."/>
            <person name="Priest M."/>
            <person name="Roberts A."/>
            <person name="Saif S."/>
            <person name="Shea T."/>
            <person name="Sisk P."/>
            <person name="Stolte C."/>
            <person name="Sykes S."/>
            <person name="Wortman J."/>
            <person name="Nusbaum C."/>
            <person name="Birren B."/>
        </authorList>
    </citation>
    <scope>NUCLEOTIDE SEQUENCE [LARGE SCALE GENOMIC DNA]</scope>
    <source>
        <strain evidence="2 3">YIT 12061</strain>
    </source>
</reference>
<proteinExistence type="predicted"/>
<gene>
    <name evidence="2" type="ORF">HMPREF9449_00433</name>
</gene>
<name>H1DDU7_9BACT</name>
<evidence type="ECO:0000256" key="1">
    <source>
        <dbReference type="SAM" id="Phobius"/>
    </source>
</evidence>
<keyword evidence="1" id="KW-0472">Membrane</keyword>
<feature type="transmembrane region" description="Helical" evidence="1">
    <location>
        <begin position="175"/>
        <end position="197"/>
    </location>
</feature>
<dbReference type="EMBL" id="ADMC01000005">
    <property type="protein sequence ID" value="EHP50744.1"/>
    <property type="molecule type" value="Genomic_DNA"/>
</dbReference>
<feature type="transmembrane region" description="Helical" evidence="1">
    <location>
        <begin position="92"/>
        <end position="117"/>
    </location>
</feature>
<keyword evidence="1" id="KW-1133">Transmembrane helix</keyword>
<dbReference type="GeneID" id="98068085"/>
<evidence type="ECO:0000313" key="2">
    <source>
        <dbReference type="EMBL" id="EHP50744.1"/>
    </source>
</evidence>
<organism evidence="2 3">
    <name type="scientific">Odoribacter laneus YIT 12061</name>
    <dbReference type="NCBI Taxonomy" id="742817"/>
    <lineage>
        <taxon>Bacteria</taxon>
        <taxon>Pseudomonadati</taxon>
        <taxon>Bacteroidota</taxon>
        <taxon>Bacteroidia</taxon>
        <taxon>Bacteroidales</taxon>
        <taxon>Odoribacteraceae</taxon>
        <taxon>Odoribacter</taxon>
    </lineage>
</organism>
<dbReference type="HOGENOM" id="CLU_115328_0_0_10"/>
<dbReference type="AlphaFoldDB" id="H1DDU7"/>
<dbReference type="RefSeq" id="WP_009135587.1">
    <property type="nucleotide sequence ID" value="NZ_JH594596.1"/>
</dbReference>
<keyword evidence="3" id="KW-1185">Reference proteome</keyword>
<dbReference type="eggNOG" id="ENOG5032WTS">
    <property type="taxonomic scope" value="Bacteria"/>
</dbReference>
<feature type="transmembrane region" description="Helical" evidence="1">
    <location>
        <begin position="137"/>
        <end position="163"/>
    </location>
</feature>
<keyword evidence="1" id="KW-0812">Transmembrane</keyword>
<dbReference type="PATRIC" id="fig|742817.3.peg.462"/>
<dbReference type="Proteomes" id="UP000004892">
    <property type="component" value="Unassembled WGS sequence"/>
</dbReference>
<evidence type="ECO:0008006" key="4">
    <source>
        <dbReference type="Google" id="ProtNLM"/>
    </source>
</evidence>
<protein>
    <recommendedName>
        <fullName evidence="4">Yip1 domain-containing protein</fullName>
    </recommendedName>
</protein>
<dbReference type="STRING" id="742817.HMPREF9449_00433"/>
<feature type="transmembrane region" description="Helical" evidence="1">
    <location>
        <begin position="21"/>
        <end position="40"/>
    </location>
</feature>
<sequence length="198" mass="22207">MEKQLTFWKKLQNPFLRIAGAAALGIGLAGICLNSLFCWLTDLHFQGLLHIGPAPTDAFGVIFAEHLIIWLIPAFLFYLWGRLLSRSKIRIIDVWGTTAFAQLPLLGIGIFGFFPAVQHIIHIQPSDLTPEWFSQSATISGLLLLLISLLFLIWTLIWMFKALKISCNLKSTRLGIAYTLSVILGDIVAVYLIHLLYT</sequence>
<accession>H1DDU7</accession>
<evidence type="ECO:0000313" key="3">
    <source>
        <dbReference type="Proteomes" id="UP000004892"/>
    </source>
</evidence>